<dbReference type="AlphaFoldDB" id="A0A8H4A9L8"/>
<keyword evidence="3" id="KW-1185">Reference proteome</keyword>
<dbReference type="EMBL" id="WTPW01001057">
    <property type="protein sequence ID" value="KAF0459608.1"/>
    <property type="molecule type" value="Genomic_DNA"/>
</dbReference>
<evidence type="ECO:0000313" key="2">
    <source>
        <dbReference type="EMBL" id="KAF0459608.1"/>
    </source>
</evidence>
<sequence>MMRKNPTPLEFVQKKLYSHIQYLDRSKRRTKNEAVIKIIEEEKRQTAEILDYVNLKFIDYIDADSIFELFRKDFNEEIARLQVQVNRGVIEEKDKRIKALEDELNIMIIERSADLETIIVLTEDIVKLQEEIKKLKEDHGKQTDIFAQQIRQYENTIESIRK</sequence>
<comment type="caution">
    <text evidence="2">The sequence shown here is derived from an EMBL/GenBank/DDBJ whole genome shotgun (WGS) entry which is preliminary data.</text>
</comment>
<name>A0A8H4A9L8_GIGMA</name>
<reference evidence="2 3" key="1">
    <citation type="journal article" date="2019" name="Environ. Microbiol.">
        <title>At the nexus of three kingdoms: the genome of the mycorrhizal fungus Gigaspora margarita provides insights into plant, endobacterial and fungal interactions.</title>
        <authorList>
            <person name="Venice F."/>
            <person name="Ghignone S."/>
            <person name="Salvioli di Fossalunga A."/>
            <person name="Amselem J."/>
            <person name="Novero M."/>
            <person name="Xianan X."/>
            <person name="Sedzielewska Toro K."/>
            <person name="Morin E."/>
            <person name="Lipzen A."/>
            <person name="Grigoriev I.V."/>
            <person name="Henrissat B."/>
            <person name="Martin F.M."/>
            <person name="Bonfante P."/>
        </authorList>
    </citation>
    <scope>NUCLEOTIDE SEQUENCE [LARGE SCALE GENOMIC DNA]</scope>
    <source>
        <strain evidence="2 3">BEG34</strain>
    </source>
</reference>
<dbReference type="OrthoDB" id="2486058at2759"/>
<accession>A0A8H4A9L8</accession>
<keyword evidence="1" id="KW-0175">Coiled coil</keyword>
<organism evidence="2 3">
    <name type="scientific">Gigaspora margarita</name>
    <dbReference type="NCBI Taxonomy" id="4874"/>
    <lineage>
        <taxon>Eukaryota</taxon>
        <taxon>Fungi</taxon>
        <taxon>Fungi incertae sedis</taxon>
        <taxon>Mucoromycota</taxon>
        <taxon>Glomeromycotina</taxon>
        <taxon>Glomeromycetes</taxon>
        <taxon>Diversisporales</taxon>
        <taxon>Gigasporaceae</taxon>
        <taxon>Gigaspora</taxon>
    </lineage>
</organism>
<evidence type="ECO:0000256" key="1">
    <source>
        <dbReference type="SAM" id="Coils"/>
    </source>
</evidence>
<feature type="coiled-coil region" evidence="1">
    <location>
        <begin position="90"/>
        <end position="145"/>
    </location>
</feature>
<evidence type="ECO:0000313" key="3">
    <source>
        <dbReference type="Proteomes" id="UP000439903"/>
    </source>
</evidence>
<gene>
    <name evidence="2" type="ORF">F8M41_000723</name>
</gene>
<dbReference type="Proteomes" id="UP000439903">
    <property type="component" value="Unassembled WGS sequence"/>
</dbReference>
<protein>
    <submittedName>
        <fullName evidence="2">Uncharacterized protein</fullName>
    </submittedName>
</protein>
<proteinExistence type="predicted"/>